<dbReference type="EMBL" id="CACTIH010005676">
    <property type="protein sequence ID" value="CAA3000231.1"/>
    <property type="molecule type" value="Genomic_DNA"/>
</dbReference>
<evidence type="ECO:0000313" key="2">
    <source>
        <dbReference type="EMBL" id="CAA3000231.1"/>
    </source>
</evidence>
<feature type="non-terminal residue" evidence="2">
    <location>
        <position position="1"/>
    </location>
</feature>
<name>A0A8S0T5T0_OLEEU</name>
<sequence length="89" mass="9483">NKSESSKRAKINIITTTIKHTTTKINSELRFPQIAIGIAERGDGDRPKEMGGDAVFTAALPPHAGAGIGASFPHLPTLKSASRREDEDS</sequence>
<reference evidence="2 3" key="1">
    <citation type="submission" date="2019-12" db="EMBL/GenBank/DDBJ databases">
        <authorList>
            <person name="Alioto T."/>
            <person name="Alioto T."/>
            <person name="Gomez Garrido J."/>
        </authorList>
    </citation>
    <scope>NUCLEOTIDE SEQUENCE [LARGE SCALE GENOMIC DNA]</scope>
</reference>
<evidence type="ECO:0000256" key="1">
    <source>
        <dbReference type="SAM" id="MobiDB-lite"/>
    </source>
</evidence>
<dbReference type="AlphaFoldDB" id="A0A8S0T5T0"/>
<accession>A0A8S0T5T0</accession>
<organism evidence="2 3">
    <name type="scientific">Olea europaea subsp. europaea</name>
    <dbReference type="NCBI Taxonomy" id="158383"/>
    <lineage>
        <taxon>Eukaryota</taxon>
        <taxon>Viridiplantae</taxon>
        <taxon>Streptophyta</taxon>
        <taxon>Embryophyta</taxon>
        <taxon>Tracheophyta</taxon>
        <taxon>Spermatophyta</taxon>
        <taxon>Magnoliopsida</taxon>
        <taxon>eudicotyledons</taxon>
        <taxon>Gunneridae</taxon>
        <taxon>Pentapetalae</taxon>
        <taxon>asterids</taxon>
        <taxon>lamiids</taxon>
        <taxon>Lamiales</taxon>
        <taxon>Oleaceae</taxon>
        <taxon>Oleeae</taxon>
        <taxon>Olea</taxon>
    </lineage>
</organism>
<dbReference type="Proteomes" id="UP000594638">
    <property type="component" value="Unassembled WGS sequence"/>
</dbReference>
<dbReference type="Gramene" id="OE9A069044T1">
    <property type="protein sequence ID" value="OE9A069044C1"/>
    <property type="gene ID" value="OE9A069044"/>
</dbReference>
<comment type="caution">
    <text evidence="2">The sequence shown here is derived from an EMBL/GenBank/DDBJ whole genome shotgun (WGS) entry which is preliminary data.</text>
</comment>
<keyword evidence="3" id="KW-1185">Reference proteome</keyword>
<proteinExistence type="predicted"/>
<protein>
    <submittedName>
        <fullName evidence="2">Uncharacterized protein</fullName>
    </submittedName>
</protein>
<feature type="region of interest" description="Disordered" evidence="1">
    <location>
        <begin position="66"/>
        <end position="89"/>
    </location>
</feature>
<gene>
    <name evidence="2" type="ORF">OLEA9_A069044</name>
</gene>
<evidence type="ECO:0000313" key="3">
    <source>
        <dbReference type="Proteomes" id="UP000594638"/>
    </source>
</evidence>